<reference evidence="6" key="1">
    <citation type="journal article" date="2023" name="G3 (Bethesda)">
        <title>Whole genome assemblies of Zophobas morio and Tenebrio molitor.</title>
        <authorList>
            <person name="Kaur S."/>
            <person name="Stinson S.A."/>
            <person name="diCenzo G.C."/>
        </authorList>
    </citation>
    <scope>NUCLEOTIDE SEQUENCE</scope>
    <source>
        <strain evidence="6">QUZm001</strain>
    </source>
</reference>
<dbReference type="GO" id="GO:0006357">
    <property type="term" value="P:regulation of transcription by RNA polymerase II"/>
    <property type="evidence" value="ECO:0007669"/>
    <property type="project" value="InterPro"/>
</dbReference>
<dbReference type="Pfam" id="PF22983">
    <property type="entry name" value="RM8_Med14"/>
    <property type="match status" value="1"/>
</dbReference>
<dbReference type="InterPro" id="IPR013947">
    <property type="entry name" value="Mediator_Med14"/>
</dbReference>
<dbReference type="Proteomes" id="UP001168821">
    <property type="component" value="Unassembled WGS sequence"/>
</dbReference>
<feature type="region of interest" description="Disordered" evidence="1">
    <location>
        <begin position="44"/>
        <end position="74"/>
    </location>
</feature>
<feature type="compositionally biased region" description="Polar residues" evidence="1">
    <location>
        <begin position="554"/>
        <end position="566"/>
    </location>
</feature>
<feature type="compositionally biased region" description="Low complexity" evidence="1">
    <location>
        <begin position="530"/>
        <end position="553"/>
    </location>
</feature>
<dbReference type="Pfam" id="PF25069">
    <property type="entry name" value="Med14_C"/>
    <property type="match status" value="1"/>
</dbReference>
<dbReference type="AlphaFoldDB" id="A0AA38HP86"/>
<feature type="domain" description="Mediator of RNA polymerase II transcription subunit 14 RM6" evidence="3">
    <location>
        <begin position="241"/>
        <end position="306"/>
    </location>
</feature>
<dbReference type="InterPro" id="IPR055107">
    <property type="entry name" value="Med14_RM8"/>
</dbReference>
<dbReference type="EMBL" id="JALNTZ010000009">
    <property type="protein sequence ID" value="KAJ3641158.1"/>
    <property type="molecule type" value="Genomic_DNA"/>
</dbReference>
<dbReference type="GO" id="GO:0016592">
    <property type="term" value="C:mediator complex"/>
    <property type="evidence" value="ECO:0007669"/>
    <property type="project" value="InterPro"/>
</dbReference>
<feature type="compositionally biased region" description="Polar residues" evidence="1">
    <location>
        <begin position="469"/>
        <end position="516"/>
    </location>
</feature>
<proteinExistence type="predicted"/>
<evidence type="ECO:0008006" key="8">
    <source>
        <dbReference type="Google" id="ProtNLM"/>
    </source>
</evidence>
<feature type="domain" description="Mediator of RNA polymerase II transcription subunit 14 RM8" evidence="2">
    <location>
        <begin position="683"/>
        <end position="757"/>
    </location>
</feature>
<name>A0AA38HP86_9CUCU</name>
<dbReference type="GO" id="GO:0070847">
    <property type="term" value="C:core mediator complex"/>
    <property type="evidence" value="ECO:0007669"/>
    <property type="project" value="TreeGrafter"/>
</dbReference>
<evidence type="ECO:0000259" key="4">
    <source>
        <dbReference type="Pfam" id="PF25067"/>
    </source>
</evidence>
<feature type="domain" description="Mediator of RNA polymerase II transcription subunit 14 C-terminal" evidence="5">
    <location>
        <begin position="773"/>
        <end position="918"/>
    </location>
</feature>
<dbReference type="GO" id="GO:0003712">
    <property type="term" value="F:transcription coregulator activity"/>
    <property type="evidence" value="ECO:0007669"/>
    <property type="project" value="InterPro"/>
</dbReference>
<evidence type="ECO:0000259" key="2">
    <source>
        <dbReference type="Pfam" id="PF22983"/>
    </source>
</evidence>
<accession>A0AA38HP86</accession>
<comment type="caution">
    <text evidence="6">The sequence shown here is derived from an EMBL/GenBank/DDBJ whole genome shotgun (WGS) entry which is preliminary data.</text>
</comment>
<keyword evidence="7" id="KW-1185">Reference proteome</keyword>
<gene>
    <name evidence="6" type="ORF">Zmor_027675</name>
</gene>
<evidence type="ECO:0000259" key="3">
    <source>
        <dbReference type="Pfam" id="PF22984"/>
    </source>
</evidence>
<protein>
    <recommendedName>
        <fullName evidence="8">Mediator of RNA polymerase II transcription subunit 14</fullName>
    </recommendedName>
</protein>
<dbReference type="InterPro" id="IPR055114">
    <property type="entry name" value="Med14_RM6"/>
</dbReference>
<dbReference type="Pfam" id="PF25067">
    <property type="entry name" value="RM5_Med14"/>
    <property type="match status" value="1"/>
</dbReference>
<dbReference type="Pfam" id="PF22984">
    <property type="entry name" value="RM6_Med14"/>
    <property type="match status" value="1"/>
</dbReference>
<dbReference type="PANTHER" id="PTHR12809:SF2">
    <property type="entry name" value="MEDIATOR OF RNA POLYMERASE II TRANSCRIPTION SUBUNIT 14"/>
    <property type="match status" value="1"/>
</dbReference>
<feature type="domain" description="Mediator of RNA polymerase II transcription subunit 14 RM5" evidence="4">
    <location>
        <begin position="112"/>
        <end position="203"/>
    </location>
</feature>
<organism evidence="6 7">
    <name type="scientific">Zophobas morio</name>
    <dbReference type="NCBI Taxonomy" id="2755281"/>
    <lineage>
        <taxon>Eukaryota</taxon>
        <taxon>Metazoa</taxon>
        <taxon>Ecdysozoa</taxon>
        <taxon>Arthropoda</taxon>
        <taxon>Hexapoda</taxon>
        <taxon>Insecta</taxon>
        <taxon>Pterygota</taxon>
        <taxon>Neoptera</taxon>
        <taxon>Endopterygota</taxon>
        <taxon>Coleoptera</taxon>
        <taxon>Polyphaga</taxon>
        <taxon>Cucujiformia</taxon>
        <taxon>Tenebrionidae</taxon>
        <taxon>Zophobas</taxon>
    </lineage>
</organism>
<dbReference type="InterPro" id="IPR056878">
    <property type="entry name" value="RM5_Med14"/>
</dbReference>
<feature type="region of interest" description="Disordered" evidence="1">
    <location>
        <begin position="922"/>
        <end position="958"/>
    </location>
</feature>
<feature type="region of interest" description="Disordered" evidence="1">
    <location>
        <begin position="420"/>
        <end position="625"/>
    </location>
</feature>
<dbReference type="InterPro" id="IPR056877">
    <property type="entry name" value="Med14_C"/>
</dbReference>
<evidence type="ECO:0000256" key="1">
    <source>
        <dbReference type="SAM" id="MobiDB-lite"/>
    </source>
</evidence>
<sequence length="958" mass="104890">MAVVKQSSIEDNPDDDTIETEIPKVYLKVQTLIEFDTFVATHGPFTPIDSTSDPEHTDSGSLKRKGGVRPEHPARRAKQPAYFIAELAHVVAMCDERLPYVGLANELTKRAIFHQGLQVEANATGLVLRLVQLPPPTAEVGVGGAWHALLKRLLSVSIRVLSKGVMKSWMTEFVFYATPLASTHPKEQGSRRPVYFQYDMATVDATSRTVDALLSDWGQIVHLYTLVHDLSEYLKIDKYNLSNMFSIKSYNYSKLVLCYGPDKGAMVSINWNSTEKAFKLAFGAANSTLNAHSLIKEQLESHLNEHRNLAQIIQLLYETYEPLISISKLPTLPQLGIQNTRPQVPVQTFTIMAQSCTLIRLAYQGMYCLELRIRGAGLVSLRDGAYSRFDRSNVVDVFTPTQGLKAFLSKYVDETAVFRRRSQSEDDNPPSPVSVEVEGGGFLGHHRGPQSPAGTREPGLRFHPPLTPPSGSNPHTPASPHTSSMNQPNTHTSFGSSPATSFNLSSPTSLPTNINPSPMPHPSPGGLVANSPLNPQLPSPGGLLSNSSPGPVSTSLPGHSPVSSFMATGHTDGSPFPSSQGLASPAASNWPGSPSMPRPSPARPGQSPGGHPIMHSPQSDLKTGGHLSRVLPQRSWAGAVPTLLTHEALETLCCASMHPQGLPGPELAPLERFLGCVYMRRQLQRFIHNESYLTAIPNTEPGVIHFKVAEVLQCRIGLNPQHLQSLHLKITPLSDNKDVWTSEELQVLEKFFDTRTATPPYKPTSMFTFCTMLNVPCNVLKDFIQIMKLELMPGLVQQQGMKWSVQWMLRIPPSAQPIVPTGMSGVLVYRTKILFFLQITRMGVQYPSNMEPPSLILPFIYDINTNLTQLAEKRETGSVPGMAAASQLLKHFTQFQSNITECSIFPALRDLLLNLVLPSEPQQPSPAPGAVQQIQSPAMQGGQPGYPVSMPMGMMGPQ</sequence>
<dbReference type="PANTHER" id="PTHR12809">
    <property type="entry name" value="MEDIATOR COMPLEX SUBUNIT"/>
    <property type="match status" value="1"/>
</dbReference>
<evidence type="ECO:0000259" key="5">
    <source>
        <dbReference type="Pfam" id="PF25069"/>
    </source>
</evidence>
<evidence type="ECO:0000313" key="6">
    <source>
        <dbReference type="EMBL" id="KAJ3641158.1"/>
    </source>
</evidence>
<evidence type="ECO:0000313" key="7">
    <source>
        <dbReference type="Proteomes" id="UP001168821"/>
    </source>
</evidence>